<dbReference type="AlphaFoldDB" id="A0A8D3Y325"/>
<evidence type="ECO:0000313" key="3">
    <source>
        <dbReference type="EMBL" id="AJE16107.1"/>
    </source>
</evidence>
<evidence type="ECO:0000256" key="2">
    <source>
        <dbReference type="SAM" id="SignalP"/>
    </source>
</evidence>
<dbReference type="InterPro" id="IPR046634">
    <property type="entry name" value="DUF6746"/>
</dbReference>
<feature type="signal peptide" evidence="2">
    <location>
        <begin position="1"/>
        <end position="22"/>
    </location>
</feature>
<keyword evidence="2" id="KW-0732">Signal</keyword>
<reference evidence="4" key="1">
    <citation type="submission" date="2014-03" db="EMBL/GenBank/DDBJ databases">
        <title>Complete genome of Pseudomonas balearica DSM 6083T, a sewage water isolate from an enrichment with 2-methylnaphthalene.</title>
        <authorList>
            <person name="Salva-Serra F."/>
            <person name="Jaen-Luchoro D."/>
            <person name="Busquets A."/>
            <person name="Pena A."/>
            <person name="Gomila M."/>
            <person name="Bosch R."/>
            <person name="Nogales B."/>
            <person name="Garcia-Valdes E."/>
            <person name="Lalucat J."/>
            <person name="Bennasar A."/>
        </authorList>
    </citation>
    <scope>NUCLEOTIDE SEQUENCE [LARGE SCALE GENOMIC DNA]</scope>
    <source>
        <strain evidence="4">DSM 6083</strain>
    </source>
</reference>
<accession>A0A8D3Y325</accession>
<feature type="chain" id="PRO_5034313089" evidence="2">
    <location>
        <begin position="23"/>
        <end position="112"/>
    </location>
</feature>
<keyword evidence="1" id="KW-0175">Coiled coil</keyword>
<evidence type="ECO:0000313" key="4">
    <source>
        <dbReference type="Proteomes" id="UP000031271"/>
    </source>
</evidence>
<gene>
    <name evidence="3" type="ORF">CL52_14100</name>
</gene>
<sequence>MKSSMKTAVLALGLTCASLAVADSELSSAVASFSEDNKRLEAALGQELTAERLKEIYEISYRLQGSLSTINMRMDELADTLEELHIESESANAEAVSEYGASYLEVARSVIR</sequence>
<dbReference type="Proteomes" id="UP000031271">
    <property type="component" value="Chromosome"/>
</dbReference>
<proteinExistence type="predicted"/>
<dbReference type="KEGG" id="pbm:CL52_14100"/>
<name>A0A8D3Y325_9GAMM</name>
<organism evidence="3 4">
    <name type="scientific">Stutzerimonas balearica DSM 6083</name>
    <dbReference type="NCBI Taxonomy" id="1123016"/>
    <lineage>
        <taxon>Bacteria</taxon>
        <taxon>Pseudomonadati</taxon>
        <taxon>Pseudomonadota</taxon>
        <taxon>Gammaproteobacteria</taxon>
        <taxon>Pseudomonadales</taxon>
        <taxon>Pseudomonadaceae</taxon>
        <taxon>Stutzerimonas</taxon>
    </lineage>
</organism>
<dbReference type="EMBL" id="CP007511">
    <property type="protein sequence ID" value="AJE16107.1"/>
    <property type="molecule type" value="Genomic_DNA"/>
</dbReference>
<dbReference type="Pfam" id="PF20531">
    <property type="entry name" value="DUF6746"/>
    <property type="match status" value="1"/>
</dbReference>
<protein>
    <submittedName>
        <fullName evidence="3">Uncharacterized protein</fullName>
    </submittedName>
</protein>
<evidence type="ECO:0000256" key="1">
    <source>
        <dbReference type="SAM" id="Coils"/>
    </source>
</evidence>
<feature type="coiled-coil region" evidence="1">
    <location>
        <begin position="67"/>
        <end position="94"/>
    </location>
</feature>
<reference evidence="3 4" key="2">
    <citation type="journal article" name="Genome Announc.">
        <title>Complete Genome Sequence of Pseudomonas balearica DSM 6083T.</title>
        <authorList>
            <person name="Bennasar-Figueras A."/>
            <person name="Salva-Serra F."/>
            <person name="Jaen-Luchoro D."/>
            <person name="Segui C."/>
            <person name="Aliaga F."/>
            <person name="Busquets A."/>
            <person name="Gomila M."/>
            <person name="Moore E.R."/>
            <person name="Lalucat J."/>
        </authorList>
    </citation>
    <scope>NUCLEOTIDE SEQUENCE [LARGE SCALE GENOMIC DNA]</scope>
    <source>
        <strain evidence="4">DSM 6083</strain>
    </source>
</reference>